<dbReference type="AlphaFoldDB" id="A0A2H3T1Y9"/>
<accession>A0A2H3T1Y9</accession>
<evidence type="ECO:0000313" key="1">
    <source>
        <dbReference type="EMBL" id="SCO82678.1"/>
    </source>
</evidence>
<gene>
    <name evidence="1" type="ORF">FRV6_06891</name>
</gene>
<protein>
    <submittedName>
        <fullName evidence="1">Uncharacterized protein</fullName>
    </submittedName>
</protein>
<organism evidence="1 2">
    <name type="scientific">Fusarium oxysporum</name>
    <name type="common">Fusarium vascular wilt</name>
    <dbReference type="NCBI Taxonomy" id="5507"/>
    <lineage>
        <taxon>Eukaryota</taxon>
        <taxon>Fungi</taxon>
        <taxon>Dikarya</taxon>
        <taxon>Ascomycota</taxon>
        <taxon>Pezizomycotina</taxon>
        <taxon>Sordariomycetes</taxon>
        <taxon>Hypocreomycetidae</taxon>
        <taxon>Hypocreales</taxon>
        <taxon>Nectriaceae</taxon>
        <taxon>Fusarium</taxon>
        <taxon>Fusarium oxysporum species complex</taxon>
    </lineage>
</organism>
<dbReference type="Proteomes" id="UP000219369">
    <property type="component" value="Unassembled WGS sequence"/>
</dbReference>
<dbReference type="EMBL" id="FMJY01000004">
    <property type="protein sequence ID" value="SCO82678.1"/>
    <property type="molecule type" value="Genomic_DNA"/>
</dbReference>
<evidence type="ECO:0000313" key="2">
    <source>
        <dbReference type="Proteomes" id="UP000219369"/>
    </source>
</evidence>
<proteinExistence type="predicted"/>
<dbReference type="SUPFAM" id="SSF48403">
    <property type="entry name" value="Ankyrin repeat"/>
    <property type="match status" value="1"/>
</dbReference>
<name>A0A2H3T1Y9_FUSOX</name>
<dbReference type="InterPro" id="IPR036770">
    <property type="entry name" value="Ankyrin_rpt-contain_sf"/>
</dbReference>
<dbReference type="OrthoDB" id="5086500at2759"/>
<reference evidence="2" key="1">
    <citation type="submission" date="2016-09" db="EMBL/GenBank/DDBJ databases">
        <authorList>
            <person name="Guldener U."/>
        </authorList>
    </citation>
    <scope>NUCLEOTIDE SEQUENCE [LARGE SCALE GENOMIC DNA]</scope>
    <source>
        <strain evidence="2">V64-1</strain>
    </source>
</reference>
<sequence length="151" mass="16622">MVHADPHTDAIDGVKRPHFLQACAQLLDLPVVAQLDVIGHRDGVDILDVVDALVELAVGPFCSANVDHCGVIATTLGATCHLYHLQPHGDHARLLQHRVDPNQRDIEGRNLVHWAATLDYVDAMELISEMPGVKVDQRERYAKTAIDIAFI</sequence>
<dbReference type="Gene3D" id="1.25.40.20">
    <property type="entry name" value="Ankyrin repeat-containing domain"/>
    <property type="match status" value="1"/>
</dbReference>